<dbReference type="OrthoDB" id="1654131at2"/>
<dbReference type="Pfam" id="PF09661">
    <property type="entry name" value="DUF2398"/>
    <property type="match status" value="1"/>
</dbReference>
<dbReference type="InterPro" id="IPR013494">
    <property type="entry name" value="CHP02678"/>
</dbReference>
<dbReference type="Proteomes" id="UP000037977">
    <property type="component" value="Unassembled WGS sequence"/>
</dbReference>
<name>A0A0N0CVE6_9BACI</name>
<dbReference type="STRING" id="33935.ADM90_14670"/>
<accession>A0A0N0CVE6</accession>
<reference evidence="1 2" key="1">
    <citation type="submission" date="2015-07" db="EMBL/GenBank/DDBJ databases">
        <title>Genome sequencing project for genomic taxonomy and phylogenomics of Bacillus-like bacteria.</title>
        <authorList>
            <person name="Liu B."/>
            <person name="Wang J."/>
            <person name="Zhu Y."/>
            <person name="Liu G."/>
            <person name="Chen Q."/>
            <person name="Chen Z."/>
            <person name="Che J."/>
            <person name="Ge C."/>
            <person name="Shi H."/>
            <person name="Pan Z."/>
            <person name="Liu X."/>
        </authorList>
    </citation>
    <scope>NUCLEOTIDE SEQUENCE [LARGE SCALE GENOMIC DNA]</scope>
    <source>
        <strain evidence="1 2">DSM 54</strain>
    </source>
</reference>
<dbReference type="PATRIC" id="fig|33935.3.peg.4956"/>
<comment type="caution">
    <text evidence="1">The sequence shown here is derived from an EMBL/GenBank/DDBJ whole genome shotgun (WGS) entry which is preliminary data.</text>
</comment>
<sequence length="382" mass="45502">MEGLFDEKAVQGLDYLLHHFWVLRKENPAMYQLIRERQKVLKRYANDKLGLHLHIRQHFIKLEKIPIVPERWMGIQTFQTPMDYMIFCYALAFIEGKSIEEQFLLSELCENIRAIGYEQIELDWTVYQHRKALIRVMKILVDLHLIATIDGDVQGFDHHENQEVLYEVTIYSRYFMRAFPEEFTQYEHVQQLIEGDRNMLGEDERRKRVYRQLFTSPAIYRQDGQDQDFLYIRNFRNRINDDIERHSDFKLHVFKNVAFLSVTEPKKYYDLFPNTRAITDILLQLSHYLHTHLASYPPRENGDIVLTEGQLQAVLEEIREQLGEGWAKLYRDKTTAAVREEVVEELMNWRMATLDDGFVHIHALLGVLAGTYPPDYQKEAEK</sequence>
<organism evidence="1 2">
    <name type="scientific">Lysinibacillus macroides</name>
    <dbReference type="NCBI Taxonomy" id="33935"/>
    <lineage>
        <taxon>Bacteria</taxon>
        <taxon>Bacillati</taxon>
        <taxon>Bacillota</taxon>
        <taxon>Bacilli</taxon>
        <taxon>Bacillales</taxon>
        <taxon>Bacillaceae</taxon>
        <taxon>Lysinibacillus</taxon>
    </lineage>
</organism>
<keyword evidence="2" id="KW-1185">Reference proteome</keyword>
<dbReference type="EMBL" id="LGCI01000009">
    <property type="protein sequence ID" value="KOY81631.1"/>
    <property type="molecule type" value="Genomic_DNA"/>
</dbReference>
<protein>
    <submittedName>
        <fullName evidence="1">Cytosolic protein</fullName>
    </submittedName>
</protein>
<evidence type="ECO:0000313" key="2">
    <source>
        <dbReference type="Proteomes" id="UP000037977"/>
    </source>
</evidence>
<gene>
    <name evidence="1" type="ORF">ADM90_14670</name>
</gene>
<proteinExistence type="predicted"/>
<dbReference type="AlphaFoldDB" id="A0A0N0CVE6"/>
<dbReference type="RefSeq" id="WP_053995700.1">
    <property type="nucleotide sequence ID" value="NZ_CP065643.1"/>
</dbReference>
<evidence type="ECO:0000313" key="1">
    <source>
        <dbReference type="EMBL" id="KOY81631.1"/>
    </source>
</evidence>
<dbReference type="NCBIfam" id="TIGR02678">
    <property type="entry name" value="TIGR02678 family protein"/>
    <property type="match status" value="1"/>
</dbReference>